<gene>
    <name evidence="1" type="ORF">HYALB_00013436</name>
</gene>
<evidence type="ECO:0000313" key="2">
    <source>
        <dbReference type="Proteomes" id="UP000701801"/>
    </source>
</evidence>
<reference evidence="1" key="1">
    <citation type="submission" date="2021-07" db="EMBL/GenBank/DDBJ databases">
        <authorList>
            <person name="Durling M."/>
        </authorList>
    </citation>
    <scope>NUCLEOTIDE SEQUENCE</scope>
</reference>
<name>A0A9N9LT81_9HELO</name>
<accession>A0A9N9LT81</accession>
<dbReference type="OrthoDB" id="10528993at2759"/>
<sequence length="113" mass="11745">MFLQFLLPLGTVGKTRWWSHVGSAHAKLTAAAVGKIHSAFHMGGMGFPGIDAAVATKKDDAVSHLNNLTSVAVADIDIASLVQANLGDESSSWLVVISGAAAGCEHVGMRTKF</sequence>
<proteinExistence type="predicted"/>
<dbReference type="AlphaFoldDB" id="A0A9N9LT81"/>
<evidence type="ECO:0000313" key="1">
    <source>
        <dbReference type="EMBL" id="CAG8979428.1"/>
    </source>
</evidence>
<dbReference type="Proteomes" id="UP000701801">
    <property type="component" value="Unassembled WGS sequence"/>
</dbReference>
<comment type="caution">
    <text evidence="1">The sequence shown here is derived from an EMBL/GenBank/DDBJ whole genome shotgun (WGS) entry which is preliminary data.</text>
</comment>
<protein>
    <submittedName>
        <fullName evidence="1">Uncharacterized protein</fullName>
    </submittedName>
</protein>
<organism evidence="1 2">
    <name type="scientific">Hymenoscyphus albidus</name>
    <dbReference type="NCBI Taxonomy" id="595503"/>
    <lineage>
        <taxon>Eukaryota</taxon>
        <taxon>Fungi</taxon>
        <taxon>Dikarya</taxon>
        <taxon>Ascomycota</taxon>
        <taxon>Pezizomycotina</taxon>
        <taxon>Leotiomycetes</taxon>
        <taxon>Helotiales</taxon>
        <taxon>Helotiaceae</taxon>
        <taxon>Hymenoscyphus</taxon>
    </lineage>
</organism>
<keyword evidence="2" id="KW-1185">Reference proteome</keyword>
<dbReference type="EMBL" id="CAJVRM010000311">
    <property type="protein sequence ID" value="CAG8979428.1"/>
    <property type="molecule type" value="Genomic_DNA"/>
</dbReference>